<proteinExistence type="predicted"/>
<accession>A0ABD2XCR7</accession>
<protein>
    <submittedName>
        <fullName evidence="1">Uncharacterized protein</fullName>
    </submittedName>
</protein>
<name>A0ABD2XCR7_9HYME</name>
<sequence length="88" mass="9522">MFTIGRQLLYSVLHLVVGRGSSSSLTFLHSNSTVKKTEYIKIIELTDDLKNENVSKLAAPTGSKLPSSHASVLASSGSFFTLPNNRIV</sequence>
<comment type="caution">
    <text evidence="1">The sequence shown here is derived from an EMBL/GenBank/DDBJ whole genome shotgun (WGS) entry which is preliminary data.</text>
</comment>
<gene>
    <name evidence="1" type="ORF">TKK_004573</name>
</gene>
<evidence type="ECO:0000313" key="2">
    <source>
        <dbReference type="Proteomes" id="UP001627154"/>
    </source>
</evidence>
<dbReference type="EMBL" id="JBJJXI010000034">
    <property type="protein sequence ID" value="KAL3402643.1"/>
    <property type="molecule type" value="Genomic_DNA"/>
</dbReference>
<reference evidence="1 2" key="1">
    <citation type="journal article" date="2024" name="bioRxiv">
        <title>A reference genome for Trichogramma kaykai: A tiny desert-dwelling parasitoid wasp with competing sex-ratio distorters.</title>
        <authorList>
            <person name="Culotta J."/>
            <person name="Lindsey A.R."/>
        </authorList>
    </citation>
    <scope>NUCLEOTIDE SEQUENCE [LARGE SCALE GENOMIC DNA]</scope>
    <source>
        <strain evidence="1 2">KSX58</strain>
    </source>
</reference>
<dbReference type="AlphaFoldDB" id="A0ABD2XCR7"/>
<evidence type="ECO:0000313" key="1">
    <source>
        <dbReference type="EMBL" id="KAL3402643.1"/>
    </source>
</evidence>
<keyword evidence="2" id="KW-1185">Reference proteome</keyword>
<organism evidence="1 2">
    <name type="scientific">Trichogramma kaykai</name>
    <dbReference type="NCBI Taxonomy" id="54128"/>
    <lineage>
        <taxon>Eukaryota</taxon>
        <taxon>Metazoa</taxon>
        <taxon>Ecdysozoa</taxon>
        <taxon>Arthropoda</taxon>
        <taxon>Hexapoda</taxon>
        <taxon>Insecta</taxon>
        <taxon>Pterygota</taxon>
        <taxon>Neoptera</taxon>
        <taxon>Endopterygota</taxon>
        <taxon>Hymenoptera</taxon>
        <taxon>Apocrita</taxon>
        <taxon>Proctotrupomorpha</taxon>
        <taxon>Chalcidoidea</taxon>
        <taxon>Trichogrammatidae</taxon>
        <taxon>Trichogramma</taxon>
    </lineage>
</organism>
<dbReference type="Proteomes" id="UP001627154">
    <property type="component" value="Unassembled WGS sequence"/>
</dbReference>